<evidence type="ECO:0000259" key="3">
    <source>
        <dbReference type="Pfam" id="PF20737"/>
    </source>
</evidence>
<reference evidence="4 5" key="1">
    <citation type="submission" date="2023-02" db="EMBL/GenBank/DDBJ databases">
        <title>Dictyobacter halimunensis sp. nov., a new member of the class Ktedonobacteria from forest soil in a geothermal area.</title>
        <authorList>
            <person name="Rachmania M.K."/>
            <person name="Ningsih F."/>
            <person name="Sakai Y."/>
            <person name="Yabe S."/>
            <person name="Yokota A."/>
            <person name="Sjamsuridzal W."/>
        </authorList>
    </citation>
    <scope>NUCLEOTIDE SEQUENCE [LARGE SCALE GENOMIC DNA]</scope>
    <source>
        <strain evidence="4 5">S3.2.2.5</strain>
    </source>
</reference>
<dbReference type="Pfam" id="PF20736">
    <property type="entry name" value="Glyco_hydro127M"/>
    <property type="match status" value="1"/>
</dbReference>
<evidence type="ECO:0000259" key="1">
    <source>
        <dbReference type="Pfam" id="PF07944"/>
    </source>
</evidence>
<dbReference type="InterPro" id="IPR012878">
    <property type="entry name" value="Beta-AFase-like_GH127_cat"/>
</dbReference>
<keyword evidence="5" id="KW-1185">Reference proteome</keyword>
<evidence type="ECO:0000313" key="4">
    <source>
        <dbReference type="EMBL" id="GLV53675.1"/>
    </source>
</evidence>
<comment type="caution">
    <text evidence="4">The sequence shown here is derived from an EMBL/GenBank/DDBJ whole genome shotgun (WGS) entry which is preliminary data.</text>
</comment>
<name>A0ABQ6FHV2_9CHLR</name>
<dbReference type="Pfam" id="PF20737">
    <property type="entry name" value="Glyco_hydro127C"/>
    <property type="match status" value="1"/>
</dbReference>
<dbReference type="PANTHER" id="PTHR43465:SF2">
    <property type="entry name" value="DUF1680 DOMAIN PROTEIN (AFU_ORTHOLOGUE AFUA_1G08910)"/>
    <property type="match status" value="1"/>
</dbReference>
<dbReference type="PANTHER" id="PTHR43465">
    <property type="entry name" value="DUF1680 DOMAIN PROTEIN (AFU_ORTHOLOGUE AFUA_1G08910)"/>
    <property type="match status" value="1"/>
</dbReference>
<evidence type="ECO:0008006" key="6">
    <source>
        <dbReference type="Google" id="ProtNLM"/>
    </source>
</evidence>
<dbReference type="InterPro" id="IPR049049">
    <property type="entry name" value="Beta-AFase-like_GH127_C"/>
</dbReference>
<organism evidence="4 5">
    <name type="scientific">Dictyobacter halimunensis</name>
    <dbReference type="NCBI Taxonomy" id="3026934"/>
    <lineage>
        <taxon>Bacteria</taxon>
        <taxon>Bacillati</taxon>
        <taxon>Chloroflexota</taxon>
        <taxon>Ktedonobacteria</taxon>
        <taxon>Ktedonobacterales</taxon>
        <taxon>Dictyobacteraceae</taxon>
        <taxon>Dictyobacter</taxon>
    </lineage>
</organism>
<dbReference type="InterPro" id="IPR049046">
    <property type="entry name" value="Beta-AFase-like_GH127_middle"/>
</dbReference>
<dbReference type="SUPFAM" id="SSF48208">
    <property type="entry name" value="Six-hairpin glycosidases"/>
    <property type="match status" value="1"/>
</dbReference>
<evidence type="ECO:0000259" key="2">
    <source>
        <dbReference type="Pfam" id="PF20736"/>
    </source>
</evidence>
<evidence type="ECO:0000313" key="5">
    <source>
        <dbReference type="Proteomes" id="UP001344906"/>
    </source>
</evidence>
<accession>A0ABQ6FHV2</accession>
<dbReference type="InterPro" id="IPR049174">
    <property type="entry name" value="Beta-AFase-like"/>
</dbReference>
<feature type="domain" description="Non-reducing end beta-L-arabinofuranosidase-like GH127 catalytic" evidence="1">
    <location>
        <begin position="17"/>
        <end position="417"/>
    </location>
</feature>
<protein>
    <recommendedName>
        <fullName evidence="6">Glycoside hydrolase family 127 protein</fullName>
    </recommendedName>
</protein>
<dbReference type="Proteomes" id="UP001344906">
    <property type="component" value="Unassembled WGS sequence"/>
</dbReference>
<proteinExistence type="predicted"/>
<dbReference type="RefSeq" id="WP_338247385.1">
    <property type="nucleotide sequence ID" value="NZ_BSRI01000001.1"/>
</dbReference>
<feature type="domain" description="Non-reducing end beta-L-arabinofuranosidase-like GH127 middle" evidence="2">
    <location>
        <begin position="428"/>
        <end position="525"/>
    </location>
</feature>
<dbReference type="Pfam" id="PF07944">
    <property type="entry name" value="Beta-AFase-like_GH127_cat"/>
    <property type="match status" value="1"/>
</dbReference>
<dbReference type="EMBL" id="BSRI01000001">
    <property type="protein sequence ID" value="GLV53675.1"/>
    <property type="molecule type" value="Genomic_DNA"/>
</dbReference>
<gene>
    <name evidence="4" type="ORF">KDH_05270</name>
</gene>
<sequence>MIHEDSQSRLDPVAFNEVHFTDTFWAPRIKLVREQTIPFEYQQCKETGRIDALRLDWKPGQEPVPHIFWESDVAKWLEAASYSLAMHPDPDLDGLVDQVVDLLVGAQQPDGYLNVYFTVVEPGRRWTDLRDAHELYCAGHLIEAGVAHFQATGKRQLLDVVRRYADYIATVFGRESGQKRGYCGHEEIELALVKLYRVTGDEKYLRLSQYFVDERGRQPYYFEQEAQERGTPGFFGAIFPEREQEQAKFREYTQSHLPVREQPEVVGHAVRAMYLYCAMADLAREVGDESLAQACERLWQHLTTKRMYLTGGIGSSLSNEGFTSDYDLPNEAAYAETCAAVGLVFWAHRMLHLDCDGRYADVLERTLYNGVLSGISLDGKKFFYVNPLASSGNAHRYEWFGCACCPPNIARLLASLGQYVYSQGPSELVVHLYASGQARLQVAGQALTIQQSTNYPWDGAVRLAIEQLDQPAAFTVKLRIPGWCQEPAVRVNGTEVDVATNLKKGYVDIERTWQAGDVIELELPMDIQRVYAHPAVAADRGFVALQRGPIVYCLEGVDHASVPLGELELPSSLPLQATFHPDLLDGVVALHGTAIVPNRAAWDGLLYTTSLPQMQETPLTAIPYYSWDNRQPGEMRVWIREQRPSA</sequence>
<dbReference type="InterPro" id="IPR008928">
    <property type="entry name" value="6-hairpin_glycosidase_sf"/>
</dbReference>
<feature type="domain" description="Non-reducing end beta-L-arabinofuranosidase-like GH127 C-terminal" evidence="3">
    <location>
        <begin position="527"/>
        <end position="640"/>
    </location>
</feature>